<keyword evidence="2" id="KW-0645">Protease</keyword>
<dbReference type="InterPro" id="IPR003653">
    <property type="entry name" value="Peptidase_C48_C"/>
</dbReference>
<evidence type="ECO:0000313" key="8">
    <source>
        <dbReference type="Proteomes" id="UP001341840"/>
    </source>
</evidence>
<accession>A0ABU6RM24</accession>
<dbReference type="PROSITE" id="PS50600">
    <property type="entry name" value="ULP_PROTEASE"/>
    <property type="match status" value="1"/>
</dbReference>
<feature type="domain" description="Ubiquitin-like protease family profile" evidence="6">
    <location>
        <begin position="405"/>
        <end position="599"/>
    </location>
</feature>
<feature type="compositionally biased region" description="Acidic residues" evidence="5">
    <location>
        <begin position="19"/>
        <end position="52"/>
    </location>
</feature>
<evidence type="ECO:0000256" key="3">
    <source>
        <dbReference type="ARBA" id="ARBA00022801"/>
    </source>
</evidence>
<dbReference type="SUPFAM" id="SSF54001">
    <property type="entry name" value="Cysteine proteinases"/>
    <property type="match status" value="1"/>
</dbReference>
<gene>
    <name evidence="7" type="ORF">PIB30_064805</name>
</gene>
<feature type="compositionally biased region" description="Polar residues" evidence="5">
    <location>
        <begin position="122"/>
        <end position="132"/>
    </location>
</feature>
<protein>
    <recommendedName>
        <fullName evidence="6">Ubiquitin-like protease family profile domain-containing protein</fullName>
    </recommendedName>
</protein>
<dbReference type="InterPro" id="IPR038765">
    <property type="entry name" value="Papain-like_cys_pep_sf"/>
</dbReference>
<evidence type="ECO:0000259" key="6">
    <source>
        <dbReference type="PROSITE" id="PS50600"/>
    </source>
</evidence>
<evidence type="ECO:0000256" key="4">
    <source>
        <dbReference type="ARBA" id="ARBA00022807"/>
    </source>
</evidence>
<dbReference type="PANTHER" id="PTHR46915:SF2">
    <property type="entry name" value="UBIQUITIN-LIKE PROTEASE 4"/>
    <property type="match status" value="1"/>
</dbReference>
<dbReference type="PANTHER" id="PTHR46915">
    <property type="entry name" value="UBIQUITIN-LIKE PROTEASE 4-RELATED"/>
    <property type="match status" value="1"/>
</dbReference>
<keyword evidence="8" id="KW-1185">Reference proteome</keyword>
<comment type="caution">
    <text evidence="7">The sequence shown here is derived from an EMBL/GenBank/DDBJ whole genome shotgun (WGS) entry which is preliminary data.</text>
</comment>
<evidence type="ECO:0000256" key="1">
    <source>
        <dbReference type="ARBA" id="ARBA00005234"/>
    </source>
</evidence>
<evidence type="ECO:0000256" key="5">
    <source>
        <dbReference type="SAM" id="MobiDB-lite"/>
    </source>
</evidence>
<dbReference type="Proteomes" id="UP001341840">
    <property type="component" value="Unassembled WGS sequence"/>
</dbReference>
<comment type="similarity">
    <text evidence="1">Belongs to the peptidase C48 family.</text>
</comment>
<name>A0ABU6RM24_9FABA</name>
<feature type="region of interest" description="Disordered" evidence="5">
    <location>
        <begin position="1"/>
        <end position="211"/>
    </location>
</feature>
<evidence type="ECO:0000256" key="2">
    <source>
        <dbReference type="ARBA" id="ARBA00022670"/>
    </source>
</evidence>
<dbReference type="EMBL" id="JASCZI010030845">
    <property type="protein sequence ID" value="MED6125052.1"/>
    <property type="molecule type" value="Genomic_DNA"/>
</dbReference>
<evidence type="ECO:0000313" key="7">
    <source>
        <dbReference type="EMBL" id="MED6125052.1"/>
    </source>
</evidence>
<sequence>MRARRKKEGSKRNDKEQTEESDSLGSESGEDTEEEEYQTTDSETDLEPEPETEVQRERRSKKKEDDSVIHQRQKIEREERSKRRREEKAKKGKEPTLAIQFDHLAKKKVQSKEVPSKKKKTGSQAGVTNPVQPQKDIPVQVEAESEPPKKKAKTSAIESYINPEQPRLDIPVQTSTIPEPEAESEQAIQIGSQPQPEPNMNIGPHPQLESNIEGGTKLGTYFGPEPAELLDGYVAECEWAEKTFEREREEGDAEIKACEEAEAQYRTTKGIGDAEIDLAIRRAIEGVLPEGQKQQSEAAPTLNKMGQHAPGLMMVASVPAESAEYDPSKAFDLGFTQPQPQEESAELYDLDDFPEEPENQITPGVPPHVTEITRELKTGCVAWALTKKNDNKYNMLFEFNGEWHLEVPRSQFRTMRPGKEIDSGVITAYSLVLNNEPIPRFQNDVYILPPRALSKVMNHFREDYIDIATNKVCSIDPFESDEHLSMVDNSKLITHRYIFAPVLFFGHWWMYVLDKVKKNFFVIDSRPKEDPGPDRTKINKLAGKLINQLLVRAGYHSLLTKATKTKPEQRSWLPKYIKIHEQPNPFDCGTFVMKWMEMLDPTKLAANKKYDIEDWTTISTMLKMFIRFSD</sequence>
<organism evidence="7 8">
    <name type="scientific">Stylosanthes scabra</name>
    <dbReference type="NCBI Taxonomy" id="79078"/>
    <lineage>
        <taxon>Eukaryota</taxon>
        <taxon>Viridiplantae</taxon>
        <taxon>Streptophyta</taxon>
        <taxon>Embryophyta</taxon>
        <taxon>Tracheophyta</taxon>
        <taxon>Spermatophyta</taxon>
        <taxon>Magnoliopsida</taxon>
        <taxon>eudicotyledons</taxon>
        <taxon>Gunneridae</taxon>
        <taxon>Pentapetalae</taxon>
        <taxon>rosids</taxon>
        <taxon>fabids</taxon>
        <taxon>Fabales</taxon>
        <taxon>Fabaceae</taxon>
        <taxon>Papilionoideae</taxon>
        <taxon>50 kb inversion clade</taxon>
        <taxon>dalbergioids sensu lato</taxon>
        <taxon>Dalbergieae</taxon>
        <taxon>Pterocarpus clade</taxon>
        <taxon>Stylosanthes</taxon>
    </lineage>
</organism>
<dbReference type="Pfam" id="PF02902">
    <property type="entry name" value="Peptidase_C48"/>
    <property type="match status" value="1"/>
</dbReference>
<dbReference type="Gene3D" id="3.40.395.10">
    <property type="entry name" value="Adenoviral Proteinase, Chain A"/>
    <property type="match status" value="1"/>
</dbReference>
<keyword evidence="3" id="KW-0378">Hydrolase</keyword>
<reference evidence="7 8" key="1">
    <citation type="journal article" date="2023" name="Plants (Basel)">
        <title>Bridging the Gap: Combining Genomics and Transcriptomics Approaches to Understand Stylosanthes scabra, an Orphan Legume from the Brazilian Caatinga.</title>
        <authorList>
            <person name="Ferreira-Neto J.R.C."/>
            <person name="da Silva M.D."/>
            <person name="Binneck E."/>
            <person name="de Melo N.F."/>
            <person name="da Silva R.H."/>
            <person name="de Melo A.L.T.M."/>
            <person name="Pandolfi V."/>
            <person name="Bustamante F.O."/>
            <person name="Brasileiro-Vidal A.C."/>
            <person name="Benko-Iseppon A.M."/>
        </authorList>
    </citation>
    <scope>NUCLEOTIDE SEQUENCE [LARGE SCALE GENOMIC DNA]</scope>
    <source>
        <tissue evidence="7">Leaves</tissue>
    </source>
</reference>
<feature type="compositionally biased region" description="Basic and acidic residues" evidence="5">
    <location>
        <begin position="53"/>
        <end position="94"/>
    </location>
</feature>
<keyword evidence="4" id="KW-0788">Thiol protease</keyword>
<proteinExistence type="inferred from homology"/>